<keyword evidence="4" id="KW-1185">Reference proteome</keyword>
<feature type="domain" description="PKD" evidence="2">
    <location>
        <begin position="512"/>
        <end position="600"/>
    </location>
</feature>
<proteinExistence type="predicted"/>
<keyword evidence="1" id="KW-0732">Signal</keyword>
<dbReference type="STRING" id="1058.SAMN05421783_11239"/>
<evidence type="ECO:0000256" key="1">
    <source>
        <dbReference type="SAM" id="SignalP"/>
    </source>
</evidence>
<feature type="signal peptide" evidence="1">
    <location>
        <begin position="1"/>
        <end position="37"/>
    </location>
</feature>
<dbReference type="Pfam" id="PF18911">
    <property type="entry name" value="PKD_4"/>
    <property type="match status" value="3"/>
</dbReference>
<evidence type="ECO:0000313" key="4">
    <source>
        <dbReference type="Proteomes" id="UP000198816"/>
    </source>
</evidence>
<dbReference type="SMART" id="SM00089">
    <property type="entry name" value="PKD"/>
    <property type="match status" value="3"/>
</dbReference>
<dbReference type="Gene3D" id="2.60.40.10">
    <property type="entry name" value="Immunoglobulins"/>
    <property type="match status" value="3"/>
</dbReference>
<dbReference type="PROSITE" id="PS50093">
    <property type="entry name" value="PKD"/>
    <property type="match status" value="3"/>
</dbReference>
<accession>A0A1H2Y5E0</accession>
<dbReference type="SUPFAM" id="SSF49299">
    <property type="entry name" value="PKD domain"/>
    <property type="match status" value="3"/>
</dbReference>
<protein>
    <submittedName>
        <fullName evidence="3">PKD domain-containing protein</fullName>
    </submittedName>
</protein>
<dbReference type="RefSeq" id="WP_175534632.1">
    <property type="nucleotide sequence ID" value="NZ_FNNZ01000012.1"/>
</dbReference>
<reference evidence="4" key="1">
    <citation type="submission" date="2016-10" db="EMBL/GenBank/DDBJ databases">
        <authorList>
            <person name="Varghese N."/>
            <person name="Submissions S."/>
        </authorList>
    </citation>
    <scope>NUCLEOTIDE SEQUENCE [LARGE SCALE GENOMIC DNA]</scope>
    <source>
        <strain evidence="4">DSM 217</strain>
    </source>
</reference>
<dbReference type="Proteomes" id="UP000198816">
    <property type="component" value="Unassembled WGS sequence"/>
</dbReference>
<dbReference type="InterPro" id="IPR013783">
    <property type="entry name" value="Ig-like_fold"/>
</dbReference>
<name>A0A1H2Y5E0_THIRO</name>
<dbReference type="EMBL" id="FNNZ01000012">
    <property type="protein sequence ID" value="SDX00038.1"/>
    <property type="molecule type" value="Genomic_DNA"/>
</dbReference>
<dbReference type="InterPro" id="IPR000601">
    <property type="entry name" value="PKD_dom"/>
</dbReference>
<organism evidence="3 4">
    <name type="scientific">Thiocapsa roseopersicina</name>
    <dbReference type="NCBI Taxonomy" id="1058"/>
    <lineage>
        <taxon>Bacteria</taxon>
        <taxon>Pseudomonadati</taxon>
        <taxon>Pseudomonadota</taxon>
        <taxon>Gammaproteobacteria</taxon>
        <taxon>Chromatiales</taxon>
        <taxon>Chromatiaceae</taxon>
        <taxon>Thiocapsa</taxon>
    </lineage>
</organism>
<feature type="domain" description="PKD" evidence="2">
    <location>
        <begin position="889"/>
        <end position="970"/>
    </location>
</feature>
<dbReference type="CDD" id="cd00146">
    <property type="entry name" value="PKD"/>
    <property type="match status" value="3"/>
</dbReference>
<feature type="domain" description="PKD" evidence="2">
    <location>
        <begin position="452"/>
        <end position="503"/>
    </location>
</feature>
<dbReference type="AlphaFoldDB" id="A0A1H2Y5E0"/>
<feature type="chain" id="PRO_5011650382" evidence="1">
    <location>
        <begin position="38"/>
        <end position="1165"/>
    </location>
</feature>
<dbReference type="PANTHER" id="PTHR36842">
    <property type="entry name" value="PROTEIN TOLB HOMOLOG"/>
    <property type="match status" value="1"/>
</dbReference>
<dbReference type="InterPro" id="IPR035986">
    <property type="entry name" value="PKD_dom_sf"/>
</dbReference>
<gene>
    <name evidence="3" type="ORF">SAMN05421783_11239</name>
</gene>
<evidence type="ECO:0000313" key="3">
    <source>
        <dbReference type="EMBL" id="SDX00038.1"/>
    </source>
</evidence>
<dbReference type="PANTHER" id="PTHR36842:SF1">
    <property type="entry name" value="PROTEIN TOLB"/>
    <property type="match status" value="1"/>
</dbReference>
<sequence>MDNKIQARRTVTRPFTALALLCLLLSGLGGASRNASADDWWSNLHDYRVPLEVTSGSTALIDKIVTIPIDLTSLLMQAGAGSTTLDVRSLRVLETSSAGTAINAAVPFQFDPAPDFNATSNAVGELVLLMEGSTPSSGRRNFQIYFAAGAALPAPPVLPRISVTDGVIDEGESSFAVRTVAGDWYYHKTSGGFSSLEDRSGNDWIGYSSAAGASGDYRGIPNLVPPASGGYFHPGRPGTAQSSLIDRGPLRARIHSRSADSQWATLWEILPTHATMTVTQAAGKYWFLYEGTPGGTLDLNTDLVVRSNGTQTKASASWKLDIPGEEWAYFADPGIGRSLYVSSHQSDSLIDMYRPMDGAMTIFGLGRDQVNALLSGERRFSVGLVDSTQIGAIAPVVRSASADNVTGTLGTPQSRPQDDQKPVARALANRIAGPVPFTINVNGGTSSCVCGPISTYAWDFGDGGTANGALASHTFAQEGIFTVTLTVTSATGTTSTDHFAVVVGALLPGEGPQAVLKSNVASGSAPLTVELDGTDSTDPDGGTLSYSWDFGDGATASGPFASHTFTQPGTYTVLLTVTDSQGRIGTDSAAINVTPAVGSAPPVFHHGRVENVGEAWKTVALPYAYKDPVVIASVRYPDAAVQPVVTRVRNASGNQFEVRVQNPSDQSLARTYSVDYTVVDAGTYSLAEHGIKMEAVKATSTKTNAKGAWTATETRTYSNSYTTPVVLGQVMSANDADWSVFWARGATKDSPPSPSALSAGKHVGEDTDKTRANEAIGYLVIEAGSGNIGGVAYQAGVSAPIVAGIAAGPYSIALSSGSTPSTAVVSAAGMRGGDGGWPVLFGANPLAAGVLGLAFDEDQITDTERSHGAEQVAYLVLGNEGGGTGNLPPVASFTASPTNGTAPLTVSFNSSASSDVDGTIASRTWSFGDGGTSTAVSPGYTYTAAGTYTATLTVTDNDGANATASKTITVGSAPPPGGTGKELKVFDWNWPVIEDDRGFPKVEAVAKPSSRIFEMLPGSNGDWTSPVDYANGTLHMRVQVNSQPVPQAMKIQFCVWQWETPTSGWTTSRETCTPTANVQGTTGNQVIWSAAIPTMWKKDGKPIVWTDPRTRYGIAIKNTSGVPVTNYDGFVLWAGEDPKEWYPLDARFTVVAVPKGATFSGWSNY</sequence>
<dbReference type="InterPro" id="IPR022409">
    <property type="entry name" value="PKD/Chitinase_dom"/>
</dbReference>
<evidence type="ECO:0000259" key="2">
    <source>
        <dbReference type="PROSITE" id="PS50093"/>
    </source>
</evidence>